<dbReference type="Proteomes" id="UP000007799">
    <property type="component" value="Unassembled WGS sequence"/>
</dbReference>
<accession>F2UM78</accession>
<evidence type="ECO:0000313" key="5">
    <source>
        <dbReference type="EMBL" id="EGD78227.1"/>
    </source>
</evidence>
<evidence type="ECO:0000256" key="4">
    <source>
        <dbReference type="SAM" id="MobiDB-lite"/>
    </source>
</evidence>
<dbReference type="GO" id="GO:0001965">
    <property type="term" value="F:G-protein alpha-subunit binding"/>
    <property type="evidence" value="ECO:0007669"/>
    <property type="project" value="TreeGrafter"/>
</dbReference>
<proteinExistence type="inferred from homology"/>
<dbReference type="PANTHER" id="PTHR12425:SF5">
    <property type="entry name" value="SYNEMBRYN"/>
    <property type="match status" value="1"/>
</dbReference>
<keyword evidence="3" id="KW-0143">Chaperone</keyword>
<dbReference type="InParanoid" id="F2UM78"/>
<dbReference type="GO" id="GO:0007186">
    <property type="term" value="P:G protein-coupled receptor signaling pathway"/>
    <property type="evidence" value="ECO:0007669"/>
    <property type="project" value="TreeGrafter"/>
</dbReference>
<protein>
    <submittedName>
        <fullName evidence="5">Uncharacterized protein</fullName>
    </submittedName>
</protein>
<evidence type="ECO:0000256" key="3">
    <source>
        <dbReference type="ARBA" id="ARBA00023186"/>
    </source>
</evidence>
<organism evidence="5 6">
    <name type="scientific">Salpingoeca rosetta (strain ATCC 50818 / BSB-021)</name>
    <dbReference type="NCBI Taxonomy" id="946362"/>
    <lineage>
        <taxon>Eukaryota</taxon>
        <taxon>Choanoflagellata</taxon>
        <taxon>Craspedida</taxon>
        <taxon>Salpingoecidae</taxon>
        <taxon>Salpingoeca</taxon>
    </lineage>
</organism>
<dbReference type="PANTHER" id="PTHR12425">
    <property type="entry name" value="SYNEMBRYN"/>
    <property type="match status" value="1"/>
</dbReference>
<reference evidence="5" key="1">
    <citation type="submission" date="2009-08" db="EMBL/GenBank/DDBJ databases">
        <title>Annotation of Salpingoeca rosetta.</title>
        <authorList>
            <consortium name="The Broad Institute Genome Sequencing Platform"/>
            <person name="Russ C."/>
            <person name="Cuomo C."/>
            <person name="Burger G."/>
            <person name="Gray M.W."/>
            <person name="Holland P.W.H."/>
            <person name="King N."/>
            <person name="Lang F.B.F."/>
            <person name="Roger A.J."/>
            <person name="Ruiz-Trillo I."/>
            <person name="Young S.K."/>
            <person name="Zeng Q."/>
            <person name="Gargeya S."/>
            <person name="Alvarado L."/>
            <person name="Berlin A."/>
            <person name="Chapman S.B."/>
            <person name="Chen Z."/>
            <person name="Freedman E."/>
            <person name="Gellesch M."/>
            <person name="Goldberg J."/>
            <person name="Griggs A."/>
            <person name="Gujja S."/>
            <person name="Heilman E."/>
            <person name="Heiman D."/>
            <person name="Howarth C."/>
            <person name="Mehta T."/>
            <person name="Neiman D."/>
            <person name="Pearson M."/>
            <person name="Roberts A."/>
            <person name="Saif S."/>
            <person name="Shea T."/>
            <person name="Shenoy N."/>
            <person name="Sisk P."/>
            <person name="Stolte C."/>
            <person name="Sykes S."/>
            <person name="White J."/>
            <person name="Yandava C."/>
            <person name="Haas B."/>
            <person name="Nusbaum C."/>
            <person name="Birren B."/>
        </authorList>
    </citation>
    <scope>NUCLEOTIDE SEQUENCE</scope>
    <source>
        <strain evidence="5">ATCC 50818</strain>
    </source>
</reference>
<dbReference type="RefSeq" id="XP_004989550.1">
    <property type="nucleotide sequence ID" value="XM_004989493.1"/>
</dbReference>
<dbReference type="EMBL" id="GL832982">
    <property type="protein sequence ID" value="EGD78227.1"/>
    <property type="molecule type" value="Genomic_DNA"/>
</dbReference>
<dbReference type="KEGG" id="sre:PTSG_09294"/>
<feature type="region of interest" description="Disordered" evidence="4">
    <location>
        <begin position="280"/>
        <end position="308"/>
    </location>
</feature>
<sequence>MAEQLLHTANGRGDGGDGSDGVSGVAEMNKAIQAFVTEHNGTPSLLAAGVSEAQKTRLVQLLIDCASQHGYDITTTWSALRICSRDPQGMGPVLTQTGLQTLLSCVEEHHEAECLKVLINLAITSPGLLQPLVAHLKVLEVLERTAANVSAPSGSESAAAFAPLLMKAIFVLLASYPPLHHELMSLNRLQPFVDTVTTHTTTQPDFAAEALKVLFVVCSGWWKTAPLDPPLIATISAITASLAPWLWHAIRSSPLRAPLLRAALEFLVAVPPPCLPAVEDDDVDRGVDPISGRRATREPVQWSSEEEKERTAHELLSLIDRLNKLGVIRCNLPHPDDMPDAGGDDGDGDGDGEEGGLSSS</sequence>
<feature type="region of interest" description="Disordered" evidence="4">
    <location>
        <begin position="330"/>
        <end position="360"/>
    </location>
</feature>
<keyword evidence="6" id="KW-1185">Reference proteome</keyword>
<feature type="compositionally biased region" description="Gly residues" evidence="4">
    <location>
        <begin position="12"/>
        <end position="21"/>
    </location>
</feature>
<gene>
    <name evidence="5" type="ORF">PTSG_09294</name>
</gene>
<comment type="similarity">
    <text evidence="1">Belongs to the synembryn family.</text>
</comment>
<keyword evidence="2" id="KW-0344">Guanine-nucleotide releasing factor</keyword>
<evidence type="ECO:0000256" key="2">
    <source>
        <dbReference type="ARBA" id="ARBA00022658"/>
    </source>
</evidence>
<feature type="compositionally biased region" description="Acidic residues" evidence="4">
    <location>
        <begin position="338"/>
        <end position="354"/>
    </location>
</feature>
<dbReference type="AlphaFoldDB" id="F2UM78"/>
<name>F2UM78_SALR5</name>
<dbReference type="GeneID" id="16070105"/>
<feature type="region of interest" description="Disordered" evidence="4">
    <location>
        <begin position="1"/>
        <end position="23"/>
    </location>
</feature>
<evidence type="ECO:0000256" key="1">
    <source>
        <dbReference type="ARBA" id="ARBA00009049"/>
    </source>
</evidence>
<dbReference type="InterPro" id="IPR019318">
    <property type="entry name" value="Gua_nucleotide_exch_fac_Ric8"/>
</dbReference>
<dbReference type="GO" id="GO:0005085">
    <property type="term" value="F:guanyl-nucleotide exchange factor activity"/>
    <property type="evidence" value="ECO:0007669"/>
    <property type="project" value="UniProtKB-KW"/>
</dbReference>
<evidence type="ECO:0000313" key="6">
    <source>
        <dbReference type="Proteomes" id="UP000007799"/>
    </source>
</evidence>
<dbReference type="Pfam" id="PF10165">
    <property type="entry name" value="Ric8"/>
    <property type="match status" value="2"/>
</dbReference>
<dbReference type="GO" id="GO:0005737">
    <property type="term" value="C:cytoplasm"/>
    <property type="evidence" value="ECO:0007669"/>
    <property type="project" value="TreeGrafter"/>
</dbReference>